<dbReference type="EMBL" id="CP066786">
    <property type="protein sequence ID" value="QQM30016.1"/>
    <property type="molecule type" value="Genomic_DNA"/>
</dbReference>
<dbReference type="GO" id="GO:0003676">
    <property type="term" value="F:nucleic acid binding"/>
    <property type="evidence" value="ECO:0007669"/>
    <property type="project" value="InterPro"/>
</dbReference>
<dbReference type="InterPro" id="IPR001584">
    <property type="entry name" value="Integrase_cat-core"/>
</dbReference>
<dbReference type="RefSeq" id="WP_200335112.1">
    <property type="nucleotide sequence ID" value="NZ_CP066786.1"/>
</dbReference>
<organism evidence="3 4">
    <name type="scientific">Martelella lutilitoris</name>
    <dbReference type="NCBI Taxonomy" id="2583532"/>
    <lineage>
        <taxon>Bacteria</taxon>
        <taxon>Pseudomonadati</taxon>
        <taxon>Pseudomonadota</taxon>
        <taxon>Alphaproteobacteria</taxon>
        <taxon>Hyphomicrobiales</taxon>
        <taxon>Aurantimonadaceae</taxon>
        <taxon>Martelella</taxon>
    </lineage>
</organism>
<proteinExistence type="predicted"/>
<dbReference type="SUPFAM" id="SSF53098">
    <property type="entry name" value="Ribonuclease H-like"/>
    <property type="match status" value="1"/>
</dbReference>
<feature type="domain" description="Integrase catalytic" evidence="2">
    <location>
        <begin position="340"/>
        <end position="543"/>
    </location>
</feature>
<accession>A0A7T7HIV6</accession>
<dbReference type="AlphaFoldDB" id="A0A7T7HIV6"/>
<dbReference type="PROSITE" id="PS50994">
    <property type="entry name" value="INTEGRASE"/>
    <property type="match status" value="1"/>
</dbReference>
<dbReference type="InterPro" id="IPR012337">
    <property type="entry name" value="RNaseH-like_sf"/>
</dbReference>
<evidence type="ECO:0000313" key="3">
    <source>
        <dbReference type="EMBL" id="QQM30016.1"/>
    </source>
</evidence>
<name>A0A7T7HIV6_9HYPH</name>
<gene>
    <name evidence="3" type="ORF">JET14_17260</name>
</gene>
<dbReference type="GO" id="GO:0015074">
    <property type="term" value="P:DNA integration"/>
    <property type="evidence" value="ECO:0007669"/>
    <property type="project" value="InterPro"/>
</dbReference>
<feature type="compositionally biased region" description="Basic residues" evidence="1">
    <location>
        <begin position="738"/>
        <end position="749"/>
    </location>
</feature>
<evidence type="ECO:0000313" key="4">
    <source>
        <dbReference type="Proteomes" id="UP000596083"/>
    </source>
</evidence>
<dbReference type="KEGG" id="mlut:JET14_17260"/>
<dbReference type="Proteomes" id="UP000596083">
    <property type="component" value="Chromosome"/>
</dbReference>
<sequence>MSDPQNGTVFRFESGTLGRFGHRKIKFLRAANTGYLVEFLPDPEARNVPETLRGTRPDIEFVGRKFLPHSELYGGLLDGTLEIDEDDHVFIDHSQRFKPELVASLAERPAQDLILRYASVTLMREICDEKGIITKTRREIRKIEAEILTRLPHRIDELNAKVDGRRRHPFRRRKTPQYSTTAQTLLEWDKKLRGQGFSGLADNRYLSGNRLCKLHPVVARIVRQKIDELVTLEQIPIAAVHSGISDAVKQERQDQEDALSRREAEGEDISEAEWEALQKLRPPSVGTVSKWVASLAPLEAMLRGRGPDWLLSNCLSVGLGMQVERAGQITMIDEYTADVFAIIPFAFLIYWLGEQKVAELGIDGSKPLRVVVSIMIDAYTGCILGLQIRATADPDLAKRTIMMSLMDKTKIAAACGAEGAWDHLLRPEKILHDAGSAYVACSTDMLCASLRIENMTAPKAKAFIRGLMERVFRTLHETLLAKIPGKAFSDTVKRGDYDAEAEAILTLDDLIQVITIWVVDIYHNSSNFGRDGLTPNDLWRHEMAFGKGCRPVPDLKTMTHVFGTTLKRKARQTGIRVMHADYSSKDFMKEYLRKPNRDFRIRWWEEDISQIQVEIRPNEWMPLEVMDRRARGISVYEWDLLRRHEYLKRNPADDEVRQRAQSRIDAMLEEKIATSRKVARKALTAEEVARWEEETLRYYVTPSTEISSDQSHGLYGARVRPATQERAVVPEDDQPQRKPTRKQPGRRTKPNWQSGTTE</sequence>
<protein>
    <recommendedName>
        <fullName evidence="2">Integrase catalytic domain-containing protein</fullName>
    </recommendedName>
</protein>
<dbReference type="Gene3D" id="3.30.420.10">
    <property type="entry name" value="Ribonuclease H-like superfamily/Ribonuclease H"/>
    <property type="match status" value="1"/>
</dbReference>
<feature type="region of interest" description="Disordered" evidence="1">
    <location>
        <begin position="706"/>
        <end position="758"/>
    </location>
</feature>
<dbReference type="InterPro" id="IPR036397">
    <property type="entry name" value="RNaseH_sf"/>
</dbReference>
<reference evidence="3 4" key="1">
    <citation type="submission" date="2020-12" db="EMBL/GenBank/DDBJ databases">
        <authorList>
            <person name="Zheng R.K."/>
            <person name="Sun C.M."/>
        </authorList>
    </citation>
    <scope>NUCLEOTIDE SEQUENCE [LARGE SCALE GENOMIC DNA]</scope>
    <source>
        <strain evidence="3 4">ZRK001</strain>
    </source>
</reference>
<evidence type="ECO:0000259" key="2">
    <source>
        <dbReference type="PROSITE" id="PS50994"/>
    </source>
</evidence>
<evidence type="ECO:0000256" key="1">
    <source>
        <dbReference type="SAM" id="MobiDB-lite"/>
    </source>
</evidence>